<gene>
    <name evidence="16" type="ORF">H9W90_08765</name>
</gene>
<dbReference type="InterPro" id="IPR018062">
    <property type="entry name" value="HTH_AraC-typ_CS"/>
</dbReference>
<keyword evidence="4" id="KW-0808">Transferase</keyword>
<keyword evidence="11" id="KW-0804">Transcription</keyword>
<dbReference type="SUPFAM" id="SSF47384">
    <property type="entry name" value="Homodimeric domain of signal transducing histidine kinase"/>
    <property type="match status" value="1"/>
</dbReference>
<dbReference type="KEGG" id="ppec:H9W90_08765"/>
<dbReference type="SUPFAM" id="SSF63829">
    <property type="entry name" value="Calcium-dependent phosphotriesterase"/>
    <property type="match status" value="2"/>
</dbReference>
<comment type="catalytic activity">
    <reaction evidence="1">
        <text>ATP + protein L-histidine = ADP + protein N-phospho-L-histidine.</text>
        <dbReference type="EC" id="2.7.13.3"/>
    </reaction>
</comment>
<dbReference type="SMART" id="SM00448">
    <property type="entry name" value="REC"/>
    <property type="match status" value="1"/>
</dbReference>
<dbReference type="Pfam" id="PF12833">
    <property type="entry name" value="HTH_18"/>
    <property type="match status" value="1"/>
</dbReference>
<dbReference type="CDD" id="cd00082">
    <property type="entry name" value="HisKA"/>
    <property type="match status" value="1"/>
</dbReference>
<dbReference type="InterPro" id="IPR036097">
    <property type="entry name" value="HisK_dim/P_sf"/>
</dbReference>
<dbReference type="CDD" id="cd17574">
    <property type="entry name" value="REC_OmpR"/>
    <property type="match status" value="1"/>
</dbReference>
<dbReference type="InterPro" id="IPR013783">
    <property type="entry name" value="Ig-like_fold"/>
</dbReference>
<evidence type="ECO:0000256" key="9">
    <source>
        <dbReference type="ARBA" id="ARBA00023015"/>
    </source>
</evidence>
<dbReference type="SMART" id="SM00388">
    <property type="entry name" value="HisKA"/>
    <property type="match status" value="1"/>
</dbReference>
<dbReference type="Proteomes" id="UP000515808">
    <property type="component" value="Chromosome"/>
</dbReference>
<protein>
    <recommendedName>
        <fullName evidence="2">histidine kinase</fullName>
        <ecNumber evidence="2">2.7.13.3</ecNumber>
    </recommendedName>
</protein>
<organism evidence="16 17">
    <name type="scientific">Polaribacter pectinis</name>
    <dbReference type="NCBI Taxonomy" id="2738844"/>
    <lineage>
        <taxon>Bacteria</taxon>
        <taxon>Pseudomonadati</taxon>
        <taxon>Bacteroidota</taxon>
        <taxon>Flavobacteriia</taxon>
        <taxon>Flavobacteriales</taxon>
        <taxon>Flavobacteriaceae</taxon>
    </lineage>
</organism>
<dbReference type="InterPro" id="IPR011123">
    <property type="entry name" value="Y_Y_Y"/>
</dbReference>
<dbReference type="Gene3D" id="1.10.287.130">
    <property type="match status" value="1"/>
</dbReference>
<dbReference type="FunFam" id="3.30.565.10:FF:000037">
    <property type="entry name" value="Hybrid sensor histidine kinase/response regulator"/>
    <property type="match status" value="1"/>
</dbReference>
<reference evidence="16 17" key="1">
    <citation type="submission" date="2020-08" db="EMBL/GenBank/DDBJ databases">
        <title>Polaribacter sp. L12M9 isolated from gut of the Korean scallop.</title>
        <authorList>
            <person name="Jeong Y.S."/>
        </authorList>
    </citation>
    <scope>NUCLEOTIDE SEQUENCE [LARGE SCALE GENOMIC DNA]</scope>
    <source>
        <strain evidence="16 17">L12M9</strain>
    </source>
</reference>
<evidence type="ECO:0000256" key="1">
    <source>
        <dbReference type="ARBA" id="ARBA00000085"/>
    </source>
</evidence>
<dbReference type="RefSeq" id="WP_187481246.1">
    <property type="nucleotide sequence ID" value="NZ_CP060695.1"/>
</dbReference>
<dbReference type="InterPro" id="IPR015943">
    <property type="entry name" value="WD40/YVTN_repeat-like_dom_sf"/>
</dbReference>
<keyword evidence="7" id="KW-0067">ATP-binding</keyword>
<keyword evidence="8" id="KW-0902">Two-component regulatory system</keyword>
<evidence type="ECO:0000313" key="17">
    <source>
        <dbReference type="Proteomes" id="UP000515808"/>
    </source>
</evidence>
<sequence>MKWIGTENGITKFNGYDYENIKPSLEFKGLLNENIEVLFLDNKSNIWIGTKSGGLSFLDIKNYEIKEYNYLVDIANEEDLRITTISQDSLGNIWVGTWKRGVFIIDTKQNKLIKHFNFYEPVYSIIKDFKNNMWFCNGTTLLHYNMNNQKVTKYNFNNQITNILSDHSRNKVWIASSGEDSNIYNYDYQTKKIEAIDIGVTSGFSKKLSIDKHNRIWIGTWRNGIYRSNKNVTEFKKIELVSDNSKRLKGNYNTILDIHHDKNNVTWLSTAGGGVIKILEGNGFNNINEEIRNKDLKENLNCTSIYKGGKKIFLGTLLKGVFYGEDFSNLKQIKKIGNVKVNVLYENNEKLYIGTADGFLIYNLKTEKILFSTNIINKITSFLVDEDKLFIGMQQKGLAIVDKKNIHNLNSYIFYKENLNKNKIESNRVTNIVKDEKGNIWVSTYNGIHLYNRDNKTLIHQSKLLKEKLPSVIINSMAIRSGKIWLATPNGLIKLNKNGAKLNIENILTKKNGLNSDFICSLTFDNKSNLWFSTHTDIVKYDYIKKTFLSYGDINGIKSTSFNNNSFFNYNNESIFFGGIDNVTFFNPSEIKNYKNIPEIVFTSLRVNNEIIRYKSNNSILKKNFNYAKTIKLSHKQNFFSTRFVVNDFLGNLNVKYRYILEGYQDNWIDLHNRNEINFAGLSPGKYILKVASSRDNQNWSKPKSIEITLSGSPWKSPLAIFIYLFVISLIVVYLIRSNNAKLKLKNKLEIAKIDKEKEIKLTEAKLNFFTNISHEFRTPLTLIVSPLKELMDTDNLPPKIFKSLSYMDRNTTRLLNLINQLLDFRKADHGLLKLDVSNGNFVRFSNEVYLYFKEAAESKNIVYNFKTTKEKIVFPFDRYKMEIVLCNIISNALKYTSSGDEIKIEIDNNDSFCIIKVTDSGIGIKSKHLDKIFDRFFQIKSANSVKMVGSGIGLSFSKKIVELHHGIITVNSKINKGTEFIIKLAMNPDLYEGNINKNFMTSDNIKGYLKNPESLGIKSLSIDSKKDNTVLIIDDNPEILSYLKDILAEDYNLLTAENGDIGYKKASSEIPDLIISDVMMPGKDGLTLCKKLKGQITTSHIPIILLTARTSTVFEIEGLKTGANDYITKPFDAKVIKARVESLIENREKLRIHLLNKVRFKPTASEIESDTDIENAFITKAILLVESNFENSSFGIDTMVEELNMSRSSLFRKIKSLTGLSLSAFIRSIRLKRAAHLILTSDLNLSQISFEVGFNDYKYFKTSFKKQFNCLPSKYCNTYKERS</sequence>
<dbReference type="InterPro" id="IPR004358">
    <property type="entry name" value="Sig_transdc_His_kin-like_C"/>
</dbReference>
<evidence type="ECO:0000256" key="11">
    <source>
        <dbReference type="ARBA" id="ARBA00023163"/>
    </source>
</evidence>
<dbReference type="GO" id="GO:0003700">
    <property type="term" value="F:DNA-binding transcription factor activity"/>
    <property type="evidence" value="ECO:0007669"/>
    <property type="project" value="InterPro"/>
</dbReference>
<dbReference type="Pfam" id="PF00512">
    <property type="entry name" value="HisKA"/>
    <property type="match status" value="1"/>
</dbReference>
<keyword evidence="3 12" id="KW-0597">Phosphoprotein</keyword>
<dbReference type="SUPFAM" id="SSF55874">
    <property type="entry name" value="ATPase domain of HSP90 chaperone/DNA topoisomerase II/histidine kinase"/>
    <property type="match status" value="1"/>
</dbReference>
<dbReference type="GO" id="GO:0000155">
    <property type="term" value="F:phosphorelay sensor kinase activity"/>
    <property type="evidence" value="ECO:0007669"/>
    <property type="project" value="InterPro"/>
</dbReference>
<dbReference type="PROSITE" id="PS50110">
    <property type="entry name" value="RESPONSE_REGULATORY"/>
    <property type="match status" value="1"/>
</dbReference>
<dbReference type="GO" id="GO:0005524">
    <property type="term" value="F:ATP binding"/>
    <property type="evidence" value="ECO:0007669"/>
    <property type="project" value="UniProtKB-KW"/>
</dbReference>
<dbReference type="InterPro" id="IPR005467">
    <property type="entry name" value="His_kinase_dom"/>
</dbReference>
<dbReference type="EMBL" id="CP060695">
    <property type="protein sequence ID" value="QNM84302.1"/>
    <property type="molecule type" value="Genomic_DNA"/>
</dbReference>
<name>A0A7G9L6Q3_9FLAO</name>
<evidence type="ECO:0000259" key="14">
    <source>
        <dbReference type="PROSITE" id="PS50109"/>
    </source>
</evidence>
<dbReference type="Pfam" id="PF00072">
    <property type="entry name" value="Response_reg"/>
    <property type="match status" value="1"/>
</dbReference>
<dbReference type="SUPFAM" id="SSF52172">
    <property type="entry name" value="CheY-like"/>
    <property type="match status" value="1"/>
</dbReference>
<evidence type="ECO:0000256" key="5">
    <source>
        <dbReference type="ARBA" id="ARBA00022741"/>
    </source>
</evidence>
<dbReference type="FunFam" id="1.10.287.130:FF:000034">
    <property type="entry name" value="Two-component system sensor histidine kinase/response regulator"/>
    <property type="match status" value="1"/>
</dbReference>
<dbReference type="InterPro" id="IPR003661">
    <property type="entry name" value="HisK_dim/P_dom"/>
</dbReference>
<dbReference type="Gene3D" id="1.10.10.60">
    <property type="entry name" value="Homeodomain-like"/>
    <property type="match status" value="1"/>
</dbReference>
<keyword evidence="6" id="KW-0418">Kinase</keyword>
<dbReference type="PANTHER" id="PTHR43547">
    <property type="entry name" value="TWO-COMPONENT HISTIDINE KINASE"/>
    <property type="match status" value="1"/>
</dbReference>
<evidence type="ECO:0000256" key="8">
    <source>
        <dbReference type="ARBA" id="ARBA00023012"/>
    </source>
</evidence>
<accession>A0A7G9L6Q3</accession>
<dbReference type="InterPro" id="IPR011110">
    <property type="entry name" value="Reg_prop"/>
</dbReference>
<evidence type="ECO:0000256" key="4">
    <source>
        <dbReference type="ARBA" id="ARBA00022679"/>
    </source>
</evidence>
<evidence type="ECO:0000256" key="3">
    <source>
        <dbReference type="ARBA" id="ARBA00022553"/>
    </source>
</evidence>
<evidence type="ECO:0000256" key="7">
    <source>
        <dbReference type="ARBA" id="ARBA00022840"/>
    </source>
</evidence>
<dbReference type="PROSITE" id="PS01124">
    <property type="entry name" value="HTH_ARAC_FAMILY_2"/>
    <property type="match status" value="1"/>
</dbReference>
<dbReference type="GO" id="GO:0043565">
    <property type="term" value="F:sequence-specific DNA binding"/>
    <property type="evidence" value="ECO:0007669"/>
    <property type="project" value="InterPro"/>
</dbReference>
<dbReference type="Pfam" id="PF02518">
    <property type="entry name" value="HATPase_c"/>
    <property type="match status" value="1"/>
</dbReference>
<dbReference type="SUPFAM" id="SSF46689">
    <property type="entry name" value="Homeodomain-like"/>
    <property type="match status" value="1"/>
</dbReference>
<feature type="domain" description="HTH araC/xylS-type" evidence="13">
    <location>
        <begin position="1180"/>
        <end position="1279"/>
    </location>
</feature>
<dbReference type="InterPro" id="IPR036890">
    <property type="entry name" value="HATPase_C_sf"/>
</dbReference>
<dbReference type="EC" id="2.7.13.3" evidence="2"/>
<evidence type="ECO:0000256" key="2">
    <source>
        <dbReference type="ARBA" id="ARBA00012438"/>
    </source>
</evidence>
<dbReference type="Pfam" id="PF07494">
    <property type="entry name" value="Reg_prop"/>
    <property type="match status" value="2"/>
</dbReference>
<evidence type="ECO:0000256" key="12">
    <source>
        <dbReference type="PROSITE-ProRule" id="PRU00169"/>
    </source>
</evidence>
<dbReference type="InterPro" id="IPR018060">
    <property type="entry name" value="HTH_AraC"/>
</dbReference>
<keyword evidence="5" id="KW-0547">Nucleotide-binding</keyword>
<feature type="domain" description="Response regulatory" evidence="15">
    <location>
        <begin position="1030"/>
        <end position="1145"/>
    </location>
</feature>
<dbReference type="PROSITE" id="PS50109">
    <property type="entry name" value="HIS_KIN"/>
    <property type="match status" value="1"/>
</dbReference>
<dbReference type="InterPro" id="IPR009057">
    <property type="entry name" value="Homeodomain-like_sf"/>
</dbReference>
<dbReference type="InterPro" id="IPR011006">
    <property type="entry name" value="CheY-like_superfamily"/>
</dbReference>
<dbReference type="InterPro" id="IPR001789">
    <property type="entry name" value="Sig_transdc_resp-reg_receiver"/>
</dbReference>
<evidence type="ECO:0000256" key="6">
    <source>
        <dbReference type="ARBA" id="ARBA00022777"/>
    </source>
</evidence>
<dbReference type="PROSITE" id="PS00041">
    <property type="entry name" value="HTH_ARAC_FAMILY_1"/>
    <property type="match status" value="1"/>
</dbReference>
<evidence type="ECO:0000259" key="13">
    <source>
        <dbReference type="PROSITE" id="PS01124"/>
    </source>
</evidence>
<evidence type="ECO:0000256" key="10">
    <source>
        <dbReference type="ARBA" id="ARBA00023125"/>
    </source>
</evidence>
<dbReference type="InterPro" id="IPR003594">
    <property type="entry name" value="HATPase_dom"/>
</dbReference>
<dbReference type="PANTHER" id="PTHR43547:SF2">
    <property type="entry name" value="HYBRID SIGNAL TRANSDUCTION HISTIDINE KINASE C"/>
    <property type="match status" value="1"/>
</dbReference>
<keyword evidence="9" id="KW-0805">Transcription regulation</keyword>
<dbReference type="Gene3D" id="2.130.10.10">
    <property type="entry name" value="YVTN repeat-like/Quinoprotein amine dehydrogenase"/>
    <property type="match status" value="3"/>
</dbReference>
<dbReference type="Gene3D" id="3.40.50.2300">
    <property type="match status" value="1"/>
</dbReference>
<keyword evidence="17" id="KW-1185">Reference proteome</keyword>
<proteinExistence type="predicted"/>
<feature type="modified residue" description="4-aspartylphosphate" evidence="12">
    <location>
        <position position="1078"/>
    </location>
</feature>
<dbReference type="PRINTS" id="PR00344">
    <property type="entry name" value="BCTRLSENSOR"/>
</dbReference>
<dbReference type="Gene3D" id="3.30.565.10">
    <property type="entry name" value="Histidine kinase-like ATPase, C-terminal domain"/>
    <property type="match status" value="1"/>
</dbReference>
<evidence type="ECO:0000313" key="16">
    <source>
        <dbReference type="EMBL" id="QNM84302.1"/>
    </source>
</evidence>
<keyword evidence="10" id="KW-0238">DNA-binding</keyword>
<dbReference type="SMART" id="SM00342">
    <property type="entry name" value="HTH_ARAC"/>
    <property type="match status" value="1"/>
</dbReference>
<dbReference type="SMART" id="SM00387">
    <property type="entry name" value="HATPase_c"/>
    <property type="match status" value="1"/>
</dbReference>
<evidence type="ECO:0000259" key="15">
    <source>
        <dbReference type="PROSITE" id="PS50110"/>
    </source>
</evidence>
<dbReference type="Pfam" id="PF07495">
    <property type="entry name" value="Y_Y_Y"/>
    <property type="match status" value="1"/>
</dbReference>
<dbReference type="Gene3D" id="2.60.40.10">
    <property type="entry name" value="Immunoglobulins"/>
    <property type="match status" value="1"/>
</dbReference>
<feature type="domain" description="Histidine kinase" evidence="14">
    <location>
        <begin position="772"/>
        <end position="989"/>
    </location>
</feature>